<protein>
    <submittedName>
        <fullName evidence="2">Uncharacterized protein</fullName>
    </submittedName>
</protein>
<evidence type="ECO:0000313" key="2">
    <source>
        <dbReference type="EMBL" id="KAI7751957.1"/>
    </source>
</evidence>
<gene>
    <name evidence="2" type="ORF">M8C21_008279</name>
</gene>
<dbReference type="AlphaFoldDB" id="A0AAD5D2P3"/>
<proteinExistence type="predicted"/>
<evidence type="ECO:0000256" key="1">
    <source>
        <dbReference type="SAM" id="MobiDB-lite"/>
    </source>
</evidence>
<accession>A0AAD5D2P3</accession>
<name>A0AAD5D2P3_AMBAR</name>
<dbReference type="EMBL" id="JAMZMK010005787">
    <property type="protein sequence ID" value="KAI7751957.1"/>
    <property type="molecule type" value="Genomic_DNA"/>
</dbReference>
<feature type="region of interest" description="Disordered" evidence="1">
    <location>
        <begin position="1"/>
        <end position="31"/>
    </location>
</feature>
<keyword evidence="3" id="KW-1185">Reference proteome</keyword>
<sequence>MDTNPKSKLRDMEVKGRKALSEDLVETPSATTAASVRRSAYAYAAGEDDRSYLPATSTHGNPSEFRAFSEDPWDAADVARAIASTRARAKARAAGEEKDEPTTDFCAFNEHPDLQAFAADALAAGCTVKGTASTLVVSEPAKSCDVPRRAPKWLLQMADKAEAMK</sequence>
<reference evidence="2" key="1">
    <citation type="submission" date="2022-06" db="EMBL/GenBank/DDBJ databases">
        <title>Uncovering the hologenomic basis of an extraordinary plant invasion.</title>
        <authorList>
            <person name="Bieker V.C."/>
            <person name="Martin M.D."/>
            <person name="Gilbert T."/>
            <person name="Hodgins K."/>
            <person name="Battlay P."/>
            <person name="Petersen B."/>
            <person name="Wilson J."/>
        </authorList>
    </citation>
    <scope>NUCLEOTIDE SEQUENCE</scope>
    <source>
        <strain evidence="2">AA19_3_7</strain>
        <tissue evidence="2">Leaf</tissue>
    </source>
</reference>
<feature type="compositionally biased region" description="Basic and acidic residues" evidence="1">
    <location>
        <begin position="8"/>
        <end position="21"/>
    </location>
</feature>
<dbReference type="Proteomes" id="UP001206925">
    <property type="component" value="Unassembled WGS sequence"/>
</dbReference>
<organism evidence="2 3">
    <name type="scientific">Ambrosia artemisiifolia</name>
    <name type="common">Common ragweed</name>
    <dbReference type="NCBI Taxonomy" id="4212"/>
    <lineage>
        <taxon>Eukaryota</taxon>
        <taxon>Viridiplantae</taxon>
        <taxon>Streptophyta</taxon>
        <taxon>Embryophyta</taxon>
        <taxon>Tracheophyta</taxon>
        <taxon>Spermatophyta</taxon>
        <taxon>Magnoliopsida</taxon>
        <taxon>eudicotyledons</taxon>
        <taxon>Gunneridae</taxon>
        <taxon>Pentapetalae</taxon>
        <taxon>asterids</taxon>
        <taxon>campanulids</taxon>
        <taxon>Asterales</taxon>
        <taxon>Asteraceae</taxon>
        <taxon>Asteroideae</taxon>
        <taxon>Heliantheae alliance</taxon>
        <taxon>Heliantheae</taxon>
        <taxon>Ambrosia</taxon>
    </lineage>
</organism>
<evidence type="ECO:0000313" key="3">
    <source>
        <dbReference type="Proteomes" id="UP001206925"/>
    </source>
</evidence>
<comment type="caution">
    <text evidence="2">The sequence shown here is derived from an EMBL/GenBank/DDBJ whole genome shotgun (WGS) entry which is preliminary data.</text>
</comment>